<protein>
    <submittedName>
        <fullName evidence="3 4">Uncharacterized protein</fullName>
    </submittedName>
</protein>
<dbReference type="OrthoDB" id="2522565at2759"/>
<dbReference type="EnsemblFungi" id="MAPG_11571T0">
    <property type="protein sequence ID" value="MAPG_11571T0"/>
    <property type="gene ID" value="MAPG_11571"/>
</dbReference>
<keyword evidence="5" id="KW-1185">Reference proteome</keyword>
<feature type="compositionally biased region" description="Low complexity" evidence="1">
    <location>
        <begin position="86"/>
        <end position="95"/>
    </location>
</feature>
<feature type="compositionally biased region" description="Basic and acidic residues" evidence="1">
    <location>
        <begin position="348"/>
        <end position="360"/>
    </location>
</feature>
<proteinExistence type="predicted"/>
<dbReference type="Proteomes" id="UP000011715">
    <property type="component" value="Unassembled WGS sequence"/>
</dbReference>
<reference evidence="3" key="3">
    <citation type="submission" date="2011-03" db="EMBL/GenBank/DDBJ databases">
        <title>Annotation of Magnaporthe poae ATCC 64411.</title>
        <authorList>
            <person name="Ma L.-J."/>
            <person name="Dead R."/>
            <person name="Young S.K."/>
            <person name="Zeng Q."/>
            <person name="Gargeya S."/>
            <person name="Fitzgerald M."/>
            <person name="Haas B."/>
            <person name="Abouelleil A."/>
            <person name="Alvarado L."/>
            <person name="Arachchi H.M."/>
            <person name="Berlin A."/>
            <person name="Brown A."/>
            <person name="Chapman S.B."/>
            <person name="Chen Z."/>
            <person name="Dunbar C."/>
            <person name="Freedman E."/>
            <person name="Gearin G."/>
            <person name="Gellesch M."/>
            <person name="Goldberg J."/>
            <person name="Griggs A."/>
            <person name="Gujja S."/>
            <person name="Heiman D."/>
            <person name="Howarth C."/>
            <person name="Larson L."/>
            <person name="Lui A."/>
            <person name="MacDonald P.J.P."/>
            <person name="Mehta T."/>
            <person name="Montmayeur A."/>
            <person name="Murphy C."/>
            <person name="Neiman D."/>
            <person name="Pearson M."/>
            <person name="Priest M."/>
            <person name="Roberts A."/>
            <person name="Saif S."/>
            <person name="Shea T."/>
            <person name="Shenoy N."/>
            <person name="Sisk P."/>
            <person name="Stolte C."/>
            <person name="Sykes S."/>
            <person name="Yandava C."/>
            <person name="Wortman J."/>
            <person name="Nusbaum C."/>
            <person name="Birren B."/>
        </authorList>
    </citation>
    <scope>NUCLEOTIDE SEQUENCE</scope>
    <source>
        <strain evidence="3">ATCC 64411</strain>
    </source>
</reference>
<feature type="region of interest" description="Disordered" evidence="1">
    <location>
        <begin position="341"/>
        <end position="369"/>
    </location>
</feature>
<reference evidence="4" key="5">
    <citation type="submission" date="2015-06" db="UniProtKB">
        <authorList>
            <consortium name="EnsemblFungi"/>
        </authorList>
    </citation>
    <scope>IDENTIFICATION</scope>
    <source>
        <strain evidence="4">ATCC 64411</strain>
    </source>
</reference>
<dbReference type="OMA" id="PAFNPNI"/>
<dbReference type="VEuPathDB" id="FungiDB:MAPG_11571"/>
<evidence type="ECO:0000313" key="4">
    <source>
        <dbReference type="EnsemblFungi" id="MAPG_11571T0"/>
    </source>
</evidence>
<evidence type="ECO:0000313" key="3">
    <source>
        <dbReference type="EMBL" id="KLU92626.1"/>
    </source>
</evidence>
<name>A0A0C4EFM0_MAGP6</name>
<dbReference type="EMBL" id="GL876982">
    <property type="protein sequence ID" value="KLU92626.1"/>
    <property type="molecule type" value="Genomic_DNA"/>
</dbReference>
<evidence type="ECO:0000256" key="1">
    <source>
        <dbReference type="SAM" id="MobiDB-lite"/>
    </source>
</evidence>
<organism evidence="4 5">
    <name type="scientific">Magnaporthiopsis poae (strain ATCC 64411 / 73-15)</name>
    <name type="common">Kentucky bluegrass fungus</name>
    <name type="synonym">Magnaporthe poae</name>
    <dbReference type="NCBI Taxonomy" id="644358"/>
    <lineage>
        <taxon>Eukaryota</taxon>
        <taxon>Fungi</taxon>
        <taxon>Dikarya</taxon>
        <taxon>Ascomycota</taxon>
        <taxon>Pezizomycotina</taxon>
        <taxon>Sordariomycetes</taxon>
        <taxon>Sordariomycetidae</taxon>
        <taxon>Magnaporthales</taxon>
        <taxon>Magnaporthaceae</taxon>
        <taxon>Magnaporthiopsis</taxon>
    </lineage>
</organism>
<reference evidence="4" key="4">
    <citation type="journal article" date="2015" name="G3 (Bethesda)">
        <title>Genome sequences of three phytopathogenic species of the Magnaporthaceae family of fungi.</title>
        <authorList>
            <person name="Okagaki L.H."/>
            <person name="Nunes C.C."/>
            <person name="Sailsbery J."/>
            <person name="Clay B."/>
            <person name="Brown D."/>
            <person name="John T."/>
            <person name="Oh Y."/>
            <person name="Young N."/>
            <person name="Fitzgerald M."/>
            <person name="Haas B.J."/>
            <person name="Zeng Q."/>
            <person name="Young S."/>
            <person name="Adiconis X."/>
            <person name="Fan L."/>
            <person name="Levin J.Z."/>
            <person name="Mitchell T.K."/>
            <person name="Okubara P.A."/>
            <person name="Farman M.L."/>
            <person name="Kohn L.M."/>
            <person name="Birren B."/>
            <person name="Ma L.-J."/>
            <person name="Dean R.A."/>
        </authorList>
    </citation>
    <scope>NUCLEOTIDE SEQUENCE</scope>
    <source>
        <strain evidence="4">ATCC 64411 / 73-15</strain>
    </source>
</reference>
<keyword evidence="2" id="KW-0812">Transmembrane</keyword>
<feature type="transmembrane region" description="Helical" evidence="2">
    <location>
        <begin position="9"/>
        <end position="27"/>
    </location>
</feature>
<keyword evidence="2" id="KW-1133">Transmembrane helix</keyword>
<feature type="compositionally biased region" description="Pro residues" evidence="1">
    <location>
        <begin position="104"/>
        <end position="113"/>
    </location>
</feature>
<evidence type="ECO:0000256" key="2">
    <source>
        <dbReference type="SAM" id="Phobius"/>
    </source>
</evidence>
<dbReference type="STRING" id="644358.A0A0C4EFM0"/>
<reference evidence="5" key="2">
    <citation type="submission" date="2010-05" db="EMBL/GenBank/DDBJ databases">
        <title>The genome sequence of Magnaporthe poae strain ATCC 64411.</title>
        <authorList>
            <person name="Ma L.-J."/>
            <person name="Dead R."/>
            <person name="Young S."/>
            <person name="Zeng Q."/>
            <person name="Koehrsen M."/>
            <person name="Alvarado L."/>
            <person name="Berlin A."/>
            <person name="Chapman S.B."/>
            <person name="Chen Z."/>
            <person name="Freedman E."/>
            <person name="Gellesch M."/>
            <person name="Goldberg J."/>
            <person name="Griggs A."/>
            <person name="Gujja S."/>
            <person name="Heilman E.R."/>
            <person name="Heiman D."/>
            <person name="Hepburn T."/>
            <person name="Howarth C."/>
            <person name="Jen D."/>
            <person name="Larson L."/>
            <person name="Mehta T."/>
            <person name="Neiman D."/>
            <person name="Pearson M."/>
            <person name="Roberts A."/>
            <person name="Saif S."/>
            <person name="Shea T."/>
            <person name="Shenoy N."/>
            <person name="Sisk P."/>
            <person name="Stolte C."/>
            <person name="Sykes S."/>
            <person name="Walk T."/>
            <person name="White J."/>
            <person name="Yandava C."/>
            <person name="Haas B."/>
            <person name="Nusbaum C."/>
            <person name="Birren B."/>
        </authorList>
    </citation>
    <scope>NUCLEOTIDE SEQUENCE [LARGE SCALE GENOMIC DNA]</scope>
    <source>
        <strain evidence="5">ATCC 64411 / 73-15</strain>
    </source>
</reference>
<sequence length="631" mass="67293">MLIREVKRFIVLFVPLITAVFLTVRLIRKHTQPHPAWAATKSSSYLPRARSAASPPRWGVQQQQDQQQRPLSDAASKGKGGRGKGKPAAANAAAAAKEKAEKALPPPKPPPGSPAAQLKVDKTTGQVGPEGLLVGAEKDDPFHGASDSVPATHIALTSAGTVALDAQGKTGAGAALAGAGKQSGVGGSYFPIQFGDRTAINPNVMAHPVLADTYIIVAQEHPQRDGEGSPFAEITCNAAFRHGVLTCVTFPVALAIAHTATTEGMCEASAQYGLLAMNRGPHDARAFYGPDGTPLIVFGSNSGLTCFGQWIQDLRVPARWDDAPVDADVLNAALEAGGHPSFAVGGDTRGEASRSGKTKADTGSGSRTRTAVLTAAEKRTFALATEMHRPKLESSLSTSKSPQYAVVEKNWFVFWDRHGERYVHHDMHPRRVFAALAEDGTAGPDLAPKTADADAACFKRFLPDLKQQLTDDDVIHQATNSLAITLCKRADQSCAASGENTFVMTVVHRKRQHAGGLRCSYEPHVVLFRQEAPFALHGVSSKPLWIKGRRRMMSPATPPAEEKQQEETGEPVRSEMFYVTSLGWRGAKQRYHGYLDDVLFVGFGIEDKRTAAIDVTAADLLKGLGVCGGGA</sequence>
<dbReference type="EMBL" id="ADBL01002849">
    <property type="status" value="NOT_ANNOTATED_CDS"/>
    <property type="molecule type" value="Genomic_DNA"/>
</dbReference>
<dbReference type="AlphaFoldDB" id="A0A0C4EFM0"/>
<keyword evidence="2" id="KW-0472">Membrane</keyword>
<accession>A0A0C4EFM0</accession>
<feature type="region of interest" description="Disordered" evidence="1">
    <location>
        <begin position="32"/>
        <end position="118"/>
    </location>
</feature>
<evidence type="ECO:0000313" key="5">
    <source>
        <dbReference type="Proteomes" id="UP000011715"/>
    </source>
</evidence>
<gene>
    <name evidence="3" type="ORF">MAPG_11571</name>
</gene>
<dbReference type="eggNOG" id="ENOG502S2VY">
    <property type="taxonomic scope" value="Eukaryota"/>
</dbReference>
<reference evidence="3" key="1">
    <citation type="submission" date="2010-05" db="EMBL/GenBank/DDBJ databases">
        <title>The Genome Sequence of Magnaporthe poae strain ATCC 64411.</title>
        <authorList>
            <consortium name="The Broad Institute Genome Sequencing Platform"/>
            <consortium name="Broad Institute Genome Sequencing Center for Infectious Disease"/>
            <person name="Ma L.-J."/>
            <person name="Dead R."/>
            <person name="Young S."/>
            <person name="Zeng Q."/>
            <person name="Koehrsen M."/>
            <person name="Alvarado L."/>
            <person name="Berlin A."/>
            <person name="Chapman S.B."/>
            <person name="Chen Z."/>
            <person name="Freedman E."/>
            <person name="Gellesch M."/>
            <person name="Goldberg J."/>
            <person name="Griggs A."/>
            <person name="Gujja S."/>
            <person name="Heilman E.R."/>
            <person name="Heiman D."/>
            <person name="Hepburn T."/>
            <person name="Howarth C."/>
            <person name="Jen D."/>
            <person name="Larson L."/>
            <person name="Mehta T."/>
            <person name="Neiman D."/>
            <person name="Pearson M."/>
            <person name="Roberts A."/>
            <person name="Saif S."/>
            <person name="Shea T."/>
            <person name="Shenoy N."/>
            <person name="Sisk P."/>
            <person name="Stolte C."/>
            <person name="Sykes S."/>
            <person name="Walk T."/>
            <person name="White J."/>
            <person name="Yandava C."/>
            <person name="Haas B."/>
            <person name="Nusbaum C."/>
            <person name="Birren B."/>
        </authorList>
    </citation>
    <scope>NUCLEOTIDE SEQUENCE</scope>
    <source>
        <strain evidence="3">ATCC 64411</strain>
    </source>
</reference>